<gene>
    <name evidence="2" type="primary">P0009G03.8</name>
</gene>
<sequence length="88" mass="9342">MPDRMVTIAWYLEVLAWSWALSLDPDVFPCCFSLCGDDTYDHGDDSCSGSASEMIADGVGLAACLQPVRWMGSPSSLSFSPVSCGGPT</sequence>
<dbReference type="AlphaFoldDB" id="Q5ZEI7"/>
<evidence type="ECO:0000313" key="2">
    <source>
        <dbReference type="EMBL" id="BAD61103.1"/>
    </source>
</evidence>
<feature type="chain" id="PRO_5004264997" description="Secreted protein" evidence="1">
    <location>
        <begin position="21"/>
        <end position="88"/>
    </location>
</feature>
<evidence type="ECO:0000256" key="1">
    <source>
        <dbReference type="SAM" id="SignalP"/>
    </source>
</evidence>
<evidence type="ECO:0008006" key="3">
    <source>
        <dbReference type="Google" id="ProtNLM"/>
    </source>
</evidence>
<dbReference type="Proteomes" id="UP000817658">
    <property type="component" value="Chromosome 1"/>
</dbReference>
<feature type="signal peptide" evidence="1">
    <location>
        <begin position="1"/>
        <end position="20"/>
    </location>
</feature>
<proteinExistence type="predicted"/>
<reference evidence="2" key="1">
    <citation type="journal article" date="2002" name="Nature">
        <title>The genome sequence and structure of rice chromosome 1.</title>
        <authorList>
            <person name="Sasaki T."/>
            <person name="Matsumoto T."/>
            <person name="Yamamoto K."/>
            <person name="Sakata K."/>
            <person name="Baba T."/>
            <person name="Katayose Y."/>
            <person name="Wu J."/>
            <person name="Niimura Y."/>
            <person name="Cheng Z."/>
            <person name="Nagamura Y."/>
            <person name="Antonio B.A."/>
            <person name="Kanamori H."/>
            <person name="Hosokawa S."/>
            <person name="Masukawa M."/>
            <person name="Arikawa K."/>
            <person name="Chiden Y."/>
            <person name="Hayashi M."/>
            <person name="Okamoto M."/>
            <person name="Ando T."/>
            <person name="Aoki H."/>
            <person name="Arita K."/>
            <person name="Hamada M."/>
            <person name="Harada C."/>
            <person name="Hijishita S."/>
            <person name="Honda M."/>
            <person name="Ichikawa Y."/>
            <person name="Idonuma A."/>
            <person name="Iijima M."/>
            <person name="Ikeda M."/>
            <person name="Ikeno M."/>
            <person name="Itoh S."/>
            <person name="Itoh T."/>
            <person name="Itoh Y."/>
            <person name="Itoh Y."/>
            <person name="Iwabuchi A."/>
            <person name="Kamiya K."/>
            <person name="Karasawa W."/>
            <person name="Katagiri S."/>
            <person name="Kikuta A."/>
            <person name="Kobayashi N."/>
            <person name="Kono I."/>
            <person name="Machita K."/>
            <person name="Maehara T."/>
            <person name="Mizuno H."/>
            <person name="Mizubayashi T."/>
            <person name="Mukai Y."/>
            <person name="Nagasaki H."/>
            <person name="Nakashima M."/>
            <person name="Nakama Y."/>
            <person name="Nakamichi Y."/>
            <person name="Nakamura M."/>
            <person name="Namiki N."/>
            <person name="Negishi M."/>
            <person name="Ohta I."/>
            <person name="Ono N."/>
            <person name="Saji S."/>
            <person name="Sakai K."/>
            <person name="Shibata M."/>
            <person name="Shimokawa T."/>
            <person name="Shomura A."/>
            <person name="Song J."/>
            <person name="Takazaki Y."/>
            <person name="Terasawa K."/>
            <person name="Tsuji K."/>
            <person name="Waki K."/>
            <person name="Yamagata H."/>
            <person name="Yamane H."/>
            <person name="Yoshiki S."/>
            <person name="Yoshihara R."/>
            <person name="Yukawa K."/>
            <person name="Zhong H."/>
            <person name="Iwama H."/>
            <person name="Endo T."/>
            <person name="Ito H."/>
            <person name="Hahn J.H."/>
            <person name="Kim H.I."/>
            <person name="Eun M.Y."/>
            <person name="Yano M."/>
            <person name="Jiang J."/>
            <person name="Gojobori T."/>
        </authorList>
    </citation>
    <scope>NUCLEOTIDE SEQUENCE [LARGE SCALE GENOMIC DNA]</scope>
</reference>
<dbReference type="EMBL" id="AP002522">
    <property type="protein sequence ID" value="BAD61103.1"/>
    <property type="molecule type" value="Genomic_DNA"/>
</dbReference>
<accession>Q5ZEI7</accession>
<protein>
    <recommendedName>
        <fullName evidence="3">Secreted protein</fullName>
    </recommendedName>
</protein>
<name>Q5ZEI7_ORYSJ</name>
<keyword evidence="1" id="KW-0732">Signal</keyword>
<organism evidence="2">
    <name type="scientific">Oryza sativa subsp. japonica</name>
    <name type="common">Rice</name>
    <dbReference type="NCBI Taxonomy" id="39947"/>
    <lineage>
        <taxon>Eukaryota</taxon>
        <taxon>Viridiplantae</taxon>
        <taxon>Streptophyta</taxon>
        <taxon>Embryophyta</taxon>
        <taxon>Tracheophyta</taxon>
        <taxon>Spermatophyta</taxon>
        <taxon>Magnoliopsida</taxon>
        <taxon>Liliopsida</taxon>
        <taxon>Poales</taxon>
        <taxon>Poaceae</taxon>
        <taxon>BOP clade</taxon>
        <taxon>Oryzoideae</taxon>
        <taxon>Oryzeae</taxon>
        <taxon>Oryzinae</taxon>
        <taxon>Oryza</taxon>
        <taxon>Oryza sativa</taxon>
    </lineage>
</organism>